<dbReference type="EMBL" id="CP029255">
    <property type="protein sequence ID" value="AWK07021.1"/>
    <property type="molecule type" value="Genomic_DNA"/>
</dbReference>
<organism evidence="2 3">
    <name type="scientific">Flavobacterium crocinum</name>
    <dbReference type="NCBI Taxonomy" id="2183896"/>
    <lineage>
        <taxon>Bacteria</taxon>
        <taxon>Pseudomonadati</taxon>
        <taxon>Bacteroidota</taxon>
        <taxon>Flavobacteriia</taxon>
        <taxon>Flavobacteriales</taxon>
        <taxon>Flavobacteriaceae</taxon>
        <taxon>Flavobacterium</taxon>
    </lineage>
</organism>
<keyword evidence="1" id="KW-0812">Transmembrane</keyword>
<dbReference type="RefSeq" id="WP_109194414.1">
    <property type="nucleotide sequence ID" value="NZ_CP029255.1"/>
</dbReference>
<accession>A0A2S1YSH1</accession>
<keyword evidence="1" id="KW-1133">Transmembrane helix</keyword>
<dbReference type="AlphaFoldDB" id="A0A2S1YSH1"/>
<keyword evidence="1" id="KW-0472">Membrane</keyword>
<evidence type="ECO:0000313" key="2">
    <source>
        <dbReference type="EMBL" id="AWK07021.1"/>
    </source>
</evidence>
<evidence type="ECO:0000313" key="3">
    <source>
        <dbReference type="Proteomes" id="UP000245250"/>
    </source>
</evidence>
<keyword evidence="3" id="KW-1185">Reference proteome</keyword>
<dbReference type="KEGG" id="fcr:HYN56_23435"/>
<name>A0A2S1YSH1_9FLAO</name>
<sequence>MKTFKLENEPKIKSGFKTPEHYFDDFSEKVLQQLNGNEKEVKVIPFYKRKKILSLAAAVIIGMALMIPIVNNYKATSNDLDEAALETYLSYQSNLTQYDLIQKLDDSDIEKLNNDITLEDETIEDILSTSPNIEHLISEQY</sequence>
<feature type="transmembrane region" description="Helical" evidence="1">
    <location>
        <begin position="52"/>
        <end position="70"/>
    </location>
</feature>
<evidence type="ECO:0000256" key="1">
    <source>
        <dbReference type="SAM" id="Phobius"/>
    </source>
</evidence>
<dbReference type="Proteomes" id="UP000245250">
    <property type="component" value="Chromosome"/>
</dbReference>
<proteinExistence type="predicted"/>
<gene>
    <name evidence="2" type="ORF">HYN56_23435</name>
</gene>
<protein>
    <submittedName>
        <fullName evidence="2">Uncharacterized protein</fullName>
    </submittedName>
</protein>
<dbReference type="OrthoDB" id="981524at2"/>
<reference evidence="2 3" key="1">
    <citation type="submission" date="2018-05" db="EMBL/GenBank/DDBJ databases">
        <title>Genome sequencing of Flavobacterium sp. HYN0056.</title>
        <authorList>
            <person name="Yi H."/>
            <person name="Baek C."/>
        </authorList>
    </citation>
    <scope>NUCLEOTIDE SEQUENCE [LARGE SCALE GENOMIC DNA]</scope>
    <source>
        <strain evidence="2 3">HYN0056</strain>
    </source>
</reference>